<dbReference type="OrthoDB" id="5792777at2"/>
<name>A0A3S9UU54_9BACL</name>
<dbReference type="Pfam" id="PF01593">
    <property type="entry name" value="Amino_oxidase"/>
    <property type="match status" value="1"/>
</dbReference>
<dbReference type="SUPFAM" id="SSF51905">
    <property type="entry name" value="FAD/NAD(P)-binding domain"/>
    <property type="match status" value="1"/>
</dbReference>
<feature type="domain" description="Amine oxidase" evidence="1">
    <location>
        <begin position="24"/>
        <end position="407"/>
    </location>
</feature>
<evidence type="ECO:0000259" key="1">
    <source>
        <dbReference type="Pfam" id="PF01593"/>
    </source>
</evidence>
<dbReference type="InterPro" id="IPR002937">
    <property type="entry name" value="Amino_oxidase"/>
</dbReference>
<dbReference type="Gene3D" id="3.30.70.1990">
    <property type="match status" value="1"/>
</dbReference>
<accession>A0A3S9UU54</accession>
<keyword evidence="3" id="KW-1185">Reference proteome</keyword>
<gene>
    <name evidence="2" type="ORF">EI981_05030</name>
</gene>
<proteinExistence type="predicted"/>
<dbReference type="Gene3D" id="1.10.405.20">
    <property type="match status" value="1"/>
</dbReference>
<dbReference type="PANTHER" id="PTHR42923:SF39">
    <property type="entry name" value="AMINO OXIDASE"/>
    <property type="match status" value="1"/>
</dbReference>
<dbReference type="PANTHER" id="PTHR42923">
    <property type="entry name" value="PROTOPORPHYRINOGEN OXIDASE"/>
    <property type="match status" value="1"/>
</dbReference>
<dbReference type="AlphaFoldDB" id="A0A3S9UU54"/>
<dbReference type="InterPro" id="IPR036188">
    <property type="entry name" value="FAD/NAD-bd_sf"/>
</dbReference>
<evidence type="ECO:0000313" key="3">
    <source>
        <dbReference type="Proteomes" id="UP000270678"/>
    </source>
</evidence>
<dbReference type="Proteomes" id="UP000270678">
    <property type="component" value="Chromosome"/>
</dbReference>
<dbReference type="GO" id="GO:0016491">
    <property type="term" value="F:oxidoreductase activity"/>
    <property type="evidence" value="ECO:0007669"/>
    <property type="project" value="InterPro"/>
</dbReference>
<organism evidence="2 3">
    <name type="scientific">Paenibacillus lutimineralis</name>
    <dbReference type="NCBI Taxonomy" id="2707005"/>
    <lineage>
        <taxon>Bacteria</taxon>
        <taxon>Bacillati</taxon>
        <taxon>Bacillota</taxon>
        <taxon>Bacilli</taxon>
        <taxon>Bacillales</taxon>
        <taxon>Paenibacillaceae</taxon>
        <taxon>Paenibacillus</taxon>
    </lineage>
</organism>
<dbReference type="KEGG" id="plut:EI981_05030"/>
<dbReference type="EMBL" id="CP034346">
    <property type="protein sequence ID" value="AZS13878.1"/>
    <property type="molecule type" value="Genomic_DNA"/>
</dbReference>
<dbReference type="Gene3D" id="3.50.50.60">
    <property type="entry name" value="FAD/NAD(P)-binding domain"/>
    <property type="match status" value="1"/>
</dbReference>
<sequence>MAIYEEMSSMARREEHIGIVGAGISGLSLAHELELRGYRSVTVMEQADRVGGKCCSIEYKGRTYEMGALIGLPSYRMTMEYMERFDLLEKGPLLDRDFFHPHGGRISQIPLEQMPDFAREFKRLPSLMSRYEAVREPGFGQVPPELCKPFSAWCDENGLNVLRQVFMHYFCAFGFGNMDDVPAVYVMKLLNYDNLVSFIEITHMISWPNGVTKLAQRMADQVSDLRLTCEVQRICKEDTGRVRVETNQGPLSFDKVIYTASLQDFAHKTELTQEEGELFKSIMDEKFRVYAYRVDNMPKLSGYIPGNMGIASRGQMMAWYYRWADLAENDLITVYVAENDHMSDAEMRENIEFTLAALGGENIRLYMMKRWNHFPHVDTEAFVSGFYERLESLQGKYGIYFAGEIMNFPTIENCICYAKALVNRYF</sequence>
<reference evidence="3" key="1">
    <citation type="submission" date="2018-12" db="EMBL/GenBank/DDBJ databases">
        <title>Complete genome sequence of Paenibacillus sp. MBLB1234.</title>
        <authorList>
            <person name="Nam Y.-D."/>
            <person name="Kang J."/>
            <person name="Chung W.-H."/>
            <person name="Park Y.S."/>
        </authorList>
    </citation>
    <scope>NUCLEOTIDE SEQUENCE [LARGE SCALE GENOMIC DNA]</scope>
    <source>
        <strain evidence="3">MBLB1234</strain>
    </source>
</reference>
<protein>
    <submittedName>
        <fullName evidence="2">FAD-dependent oxidoreductase</fullName>
    </submittedName>
</protein>
<dbReference type="InterPro" id="IPR050464">
    <property type="entry name" value="Zeta_carotene_desat/Oxidored"/>
</dbReference>
<evidence type="ECO:0000313" key="2">
    <source>
        <dbReference type="EMBL" id="AZS13878.1"/>
    </source>
</evidence>